<dbReference type="RefSeq" id="WP_183483168.1">
    <property type="nucleotide sequence ID" value="NZ_JACIDZ010000002.1"/>
</dbReference>
<gene>
    <name evidence="2" type="ORF">GGR30_001005</name>
</gene>
<keyword evidence="3" id="KW-1185">Reference proteome</keyword>
<dbReference type="InterPro" id="IPR012312">
    <property type="entry name" value="Hemerythrin-like"/>
</dbReference>
<evidence type="ECO:0000259" key="1">
    <source>
        <dbReference type="Pfam" id="PF01814"/>
    </source>
</evidence>
<name>A0A7W6KGY6_9HYPH</name>
<evidence type="ECO:0000313" key="2">
    <source>
        <dbReference type="EMBL" id="MBB4121094.1"/>
    </source>
</evidence>
<reference evidence="2 3" key="1">
    <citation type="submission" date="2020-08" db="EMBL/GenBank/DDBJ databases">
        <title>Genomic Encyclopedia of Type Strains, Phase IV (KMG-IV): sequencing the most valuable type-strain genomes for metagenomic binning, comparative biology and taxonomic classification.</title>
        <authorList>
            <person name="Goeker M."/>
        </authorList>
    </citation>
    <scope>NUCLEOTIDE SEQUENCE [LARGE SCALE GENOMIC DNA]</scope>
    <source>
        <strain evidence="2 3">DSM 28101</strain>
    </source>
</reference>
<sequence>MTHIEDMTRVPALAGRYDLYGPVHKGLRRSQCNLLAALGSADFGNPETCERMLAEFRHLLSMAASHVVHEDSVIHAALNALSLSTGLVDEQHDEHRAAFDALEAMASTVEAAEGPARIAAGRALYLAFAAYIADDFAHMHEEETVVMPLLWQHFSDDELHAMEMKIVGSMPPEKNMAFTRVMVPAMSPAERSGMVGGMFQAMPRPVFDAVIEFAIRPVLSEAEFEALAGDIGLAA</sequence>
<dbReference type="EMBL" id="JACIDZ010000002">
    <property type="protein sequence ID" value="MBB4121094.1"/>
    <property type="molecule type" value="Genomic_DNA"/>
</dbReference>
<comment type="caution">
    <text evidence="2">The sequence shown here is derived from an EMBL/GenBank/DDBJ whole genome shotgun (WGS) entry which is preliminary data.</text>
</comment>
<feature type="domain" description="Hemerythrin-like" evidence="1">
    <location>
        <begin position="30"/>
        <end position="150"/>
    </location>
</feature>
<dbReference type="GO" id="GO:0006879">
    <property type="term" value="P:intracellular iron ion homeostasis"/>
    <property type="evidence" value="ECO:0007669"/>
    <property type="project" value="InterPro"/>
</dbReference>
<organism evidence="2 3">
    <name type="scientific">Martelella radicis</name>
    <dbReference type="NCBI Taxonomy" id="1397476"/>
    <lineage>
        <taxon>Bacteria</taxon>
        <taxon>Pseudomonadati</taxon>
        <taxon>Pseudomonadota</taxon>
        <taxon>Alphaproteobacteria</taxon>
        <taxon>Hyphomicrobiales</taxon>
        <taxon>Aurantimonadaceae</taxon>
        <taxon>Martelella</taxon>
    </lineage>
</organism>
<dbReference type="Pfam" id="PF01814">
    <property type="entry name" value="Hemerythrin"/>
    <property type="match status" value="1"/>
</dbReference>
<dbReference type="InterPro" id="IPR045808">
    <property type="entry name" value="Hr_FBXL5"/>
</dbReference>
<dbReference type="Gene3D" id="1.20.120.520">
    <property type="entry name" value="nmb1532 protein domain like"/>
    <property type="match status" value="1"/>
</dbReference>
<evidence type="ECO:0000313" key="3">
    <source>
        <dbReference type="Proteomes" id="UP000530571"/>
    </source>
</evidence>
<dbReference type="CDD" id="cd12109">
    <property type="entry name" value="Hr_FBXL5"/>
    <property type="match status" value="1"/>
</dbReference>
<proteinExistence type="predicted"/>
<accession>A0A7W6KGY6</accession>
<protein>
    <recommendedName>
        <fullName evidence="1">Hemerythrin-like domain-containing protein</fullName>
    </recommendedName>
</protein>
<dbReference type="Proteomes" id="UP000530571">
    <property type="component" value="Unassembled WGS sequence"/>
</dbReference>
<dbReference type="AlphaFoldDB" id="A0A7W6KGY6"/>